<dbReference type="STRING" id="1844.UG56_021790"/>
<dbReference type="Proteomes" id="UP000033772">
    <property type="component" value="Unassembled WGS sequence"/>
</dbReference>
<feature type="transmembrane region" description="Helical" evidence="6">
    <location>
        <begin position="56"/>
        <end position="81"/>
    </location>
</feature>
<organism evidence="7 8">
    <name type="scientific">Nocardioides luteus</name>
    <dbReference type="NCBI Taxonomy" id="1844"/>
    <lineage>
        <taxon>Bacteria</taxon>
        <taxon>Bacillati</taxon>
        <taxon>Actinomycetota</taxon>
        <taxon>Actinomycetes</taxon>
        <taxon>Propionibacteriales</taxon>
        <taxon>Nocardioidaceae</taxon>
        <taxon>Nocardioides</taxon>
    </lineage>
</organism>
<dbReference type="EMBL" id="JZDQ02000035">
    <property type="protein sequence ID" value="OIJ24648.1"/>
    <property type="molecule type" value="Genomic_DNA"/>
</dbReference>
<evidence type="ECO:0000313" key="8">
    <source>
        <dbReference type="Proteomes" id="UP000033772"/>
    </source>
</evidence>
<dbReference type="GO" id="GO:0015171">
    <property type="term" value="F:amino acid transmembrane transporter activity"/>
    <property type="evidence" value="ECO:0007669"/>
    <property type="project" value="TreeGrafter"/>
</dbReference>
<sequence length="222" mass="23122">MSSVRFFRWSVDGSRSSVAGVINASLAGLLTGLSLIVAIGSQNAYVLRQGILRSHVLVVVSVCAVSDLVLICAGVGGMGVVVSRAGWALELLRWFGVAFLGWYGIGSFRRALRPSGLDAADAPREALPRVIAKAAAFTWLNPHVYIDTLVLHGSIAATYGPARWGFAVGGCLASIIWFAGLGYGARLLGPLLASRRAWQVLDSLIGCTMLAIAAGLALGGLG</sequence>
<dbReference type="PANTHER" id="PTHR30086:SF20">
    <property type="entry name" value="ARGININE EXPORTER PROTEIN ARGO-RELATED"/>
    <property type="match status" value="1"/>
</dbReference>
<feature type="transmembrane region" description="Helical" evidence="6">
    <location>
        <begin position="166"/>
        <end position="188"/>
    </location>
</feature>
<keyword evidence="2" id="KW-1003">Cell membrane</keyword>
<evidence type="ECO:0000256" key="1">
    <source>
        <dbReference type="ARBA" id="ARBA00004651"/>
    </source>
</evidence>
<dbReference type="InterPro" id="IPR001123">
    <property type="entry name" value="LeuE-type"/>
</dbReference>
<reference evidence="7" key="1">
    <citation type="submission" date="2016-10" db="EMBL/GenBank/DDBJ databases">
        <title>Draft Genome Sequence of Nocardioides luteus Strain BAFB, an Alkane-Degrading Bacterium Isolated from JP-7 Polluted Soil.</title>
        <authorList>
            <person name="Brown L."/>
            <person name="Ruiz O.N."/>
            <person name="Gunasekera T."/>
        </authorList>
    </citation>
    <scope>NUCLEOTIDE SEQUENCE [LARGE SCALE GENOMIC DNA]</scope>
    <source>
        <strain evidence="7">BAFB</strain>
    </source>
</reference>
<gene>
    <name evidence="7" type="ORF">UG56_021790</name>
</gene>
<dbReference type="GO" id="GO:0005886">
    <property type="term" value="C:plasma membrane"/>
    <property type="evidence" value="ECO:0007669"/>
    <property type="project" value="UniProtKB-SubCell"/>
</dbReference>
<keyword evidence="3 6" id="KW-0812">Transmembrane</keyword>
<dbReference type="PANTHER" id="PTHR30086">
    <property type="entry name" value="ARGININE EXPORTER PROTEIN ARGO"/>
    <property type="match status" value="1"/>
</dbReference>
<evidence type="ECO:0000256" key="2">
    <source>
        <dbReference type="ARBA" id="ARBA00022475"/>
    </source>
</evidence>
<keyword evidence="5 6" id="KW-0472">Membrane</keyword>
<evidence type="ECO:0000256" key="5">
    <source>
        <dbReference type="ARBA" id="ARBA00023136"/>
    </source>
</evidence>
<keyword evidence="4 6" id="KW-1133">Transmembrane helix</keyword>
<name>A0A1J4N262_9ACTN</name>
<keyword evidence="8" id="KW-1185">Reference proteome</keyword>
<feature type="transmembrane region" description="Helical" evidence="6">
    <location>
        <begin position="20"/>
        <end position="44"/>
    </location>
</feature>
<evidence type="ECO:0000256" key="3">
    <source>
        <dbReference type="ARBA" id="ARBA00022692"/>
    </source>
</evidence>
<dbReference type="Pfam" id="PF01810">
    <property type="entry name" value="LysE"/>
    <property type="match status" value="1"/>
</dbReference>
<comment type="subcellular location">
    <subcellularLocation>
        <location evidence="1">Cell membrane</location>
        <topology evidence="1">Multi-pass membrane protein</topology>
    </subcellularLocation>
</comment>
<evidence type="ECO:0000256" key="6">
    <source>
        <dbReference type="SAM" id="Phobius"/>
    </source>
</evidence>
<feature type="transmembrane region" description="Helical" evidence="6">
    <location>
        <begin position="200"/>
        <end position="221"/>
    </location>
</feature>
<comment type="caution">
    <text evidence="7">The sequence shown here is derived from an EMBL/GenBank/DDBJ whole genome shotgun (WGS) entry which is preliminary data.</text>
</comment>
<protein>
    <submittedName>
        <fullName evidence="7">Amino acid transporter</fullName>
    </submittedName>
</protein>
<evidence type="ECO:0000256" key="4">
    <source>
        <dbReference type="ARBA" id="ARBA00022989"/>
    </source>
</evidence>
<evidence type="ECO:0000313" key="7">
    <source>
        <dbReference type="EMBL" id="OIJ24648.1"/>
    </source>
</evidence>
<dbReference type="AlphaFoldDB" id="A0A1J4N262"/>
<feature type="transmembrane region" description="Helical" evidence="6">
    <location>
        <begin position="87"/>
        <end position="105"/>
    </location>
</feature>
<accession>A0A1J4N262</accession>
<proteinExistence type="predicted"/>